<dbReference type="EMBL" id="CAXHTA020000002">
    <property type="protein sequence ID" value="CAL5219671.1"/>
    <property type="molecule type" value="Genomic_DNA"/>
</dbReference>
<reference evidence="3 4" key="1">
    <citation type="submission" date="2024-06" db="EMBL/GenBank/DDBJ databases">
        <authorList>
            <person name="Kraege A."/>
            <person name="Thomma B."/>
        </authorList>
    </citation>
    <scope>NUCLEOTIDE SEQUENCE [LARGE SCALE GENOMIC DNA]</scope>
</reference>
<evidence type="ECO:0000313" key="3">
    <source>
        <dbReference type="EMBL" id="CAL5219671.1"/>
    </source>
</evidence>
<keyword evidence="2" id="KW-0812">Transmembrane</keyword>
<feature type="region of interest" description="Disordered" evidence="1">
    <location>
        <begin position="51"/>
        <end position="90"/>
    </location>
</feature>
<proteinExistence type="predicted"/>
<evidence type="ECO:0000313" key="4">
    <source>
        <dbReference type="Proteomes" id="UP001497392"/>
    </source>
</evidence>
<dbReference type="Pfam" id="PF06549">
    <property type="entry name" value="DUF1118"/>
    <property type="match status" value="1"/>
</dbReference>
<accession>A0ABP1FJV9</accession>
<sequence>MASMLSMQTCKPGRSQDFLLQKAFSGRRLTSHTFSSRRPLQQAKILSAMTTQRLKAKPAKQGTQRIAPARKPTAPKKMGTQQLRQPSVGTQVNRKLQSIAAFGEKGTGFRPRKTGVPRAAPTLLSRVEQLRLLSKAEQAGLLSLAERNGLTLSFIERSGLLSKAESLGLLTAATDRNTPVALTALALLLFVAGPAIVFLTPDSSSALIVAQTVAAAVAVGGGTAAWGGAALIGALQKD</sequence>
<keyword evidence="2" id="KW-0472">Membrane</keyword>
<name>A0ABP1FJV9_9CHLO</name>
<organism evidence="3 4">
    <name type="scientific">Coccomyxa viridis</name>
    <dbReference type="NCBI Taxonomy" id="1274662"/>
    <lineage>
        <taxon>Eukaryota</taxon>
        <taxon>Viridiplantae</taxon>
        <taxon>Chlorophyta</taxon>
        <taxon>core chlorophytes</taxon>
        <taxon>Trebouxiophyceae</taxon>
        <taxon>Trebouxiophyceae incertae sedis</taxon>
        <taxon>Coccomyxaceae</taxon>
        <taxon>Coccomyxa</taxon>
    </lineage>
</organism>
<keyword evidence="2" id="KW-1133">Transmembrane helix</keyword>
<comment type="caution">
    <text evidence="3">The sequence shown here is derived from an EMBL/GenBank/DDBJ whole genome shotgun (WGS) entry which is preliminary data.</text>
</comment>
<evidence type="ECO:0000256" key="2">
    <source>
        <dbReference type="SAM" id="Phobius"/>
    </source>
</evidence>
<dbReference type="InterPro" id="IPR009500">
    <property type="entry name" value="DUF1118"/>
</dbReference>
<dbReference type="Proteomes" id="UP001497392">
    <property type="component" value="Unassembled WGS sequence"/>
</dbReference>
<feature type="compositionally biased region" description="Polar residues" evidence="1">
    <location>
        <begin position="79"/>
        <end position="90"/>
    </location>
</feature>
<evidence type="ECO:0000256" key="1">
    <source>
        <dbReference type="SAM" id="MobiDB-lite"/>
    </source>
</evidence>
<feature type="transmembrane region" description="Helical" evidence="2">
    <location>
        <begin position="206"/>
        <end position="235"/>
    </location>
</feature>
<feature type="transmembrane region" description="Helical" evidence="2">
    <location>
        <begin position="180"/>
        <end position="200"/>
    </location>
</feature>
<gene>
    <name evidence="3" type="primary">g1556</name>
    <name evidence="3" type="ORF">VP750_LOCUS1330</name>
</gene>
<keyword evidence="4" id="KW-1185">Reference proteome</keyword>
<protein>
    <submittedName>
        <fullName evidence="3">G1556 protein</fullName>
    </submittedName>
</protein>